<evidence type="ECO:0000313" key="4">
    <source>
        <dbReference type="EMBL" id="SNX37101.1"/>
    </source>
</evidence>
<name>A0A4Q8KB43_9ARAC</name>
<reference evidence="4" key="1">
    <citation type="submission" date="2017-05" db="EMBL/GenBank/DDBJ databases">
        <authorList>
            <person name="QRISCLOUD D."/>
        </authorList>
    </citation>
    <scope>NUCLEOTIDE SEQUENCE</scope>
</reference>
<dbReference type="GO" id="GO:0005576">
    <property type="term" value="C:extracellular region"/>
    <property type="evidence" value="ECO:0007669"/>
    <property type="project" value="UniProtKB-SubCell"/>
</dbReference>
<proteinExistence type="predicted"/>
<protein>
    <submittedName>
        <fullName evidence="4">Omega-Sparatoxin-Hju1a_1</fullName>
    </submittedName>
</protein>
<evidence type="ECO:0000256" key="2">
    <source>
        <dbReference type="ARBA" id="ARBA00022525"/>
    </source>
</evidence>
<evidence type="ECO:0000256" key="3">
    <source>
        <dbReference type="SAM" id="SignalP"/>
    </source>
</evidence>
<feature type="signal peptide" evidence="3">
    <location>
        <begin position="1"/>
        <end position="17"/>
    </location>
</feature>
<dbReference type="InterPro" id="IPR013605">
    <property type="entry name" value="Toxin_34"/>
</dbReference>
<dbReference type="EMBL" id="HAHI01000432">
    <property type="protein sequence ID" value="SNX36395.1"/>
    <property type="molecule type" value="Transcribed_RNA"/>
</dbReference>
<dbReference type="AlphaFoldDB" id="A0A4Q8KB43"/>
<dbReference type="Pfam" id="PF08396">
    <property type="entry name" value="Toxin_34"/>
    <property type="match status" value="1"/>
</dbReference>
<dbReference type="EMBL" id="HAHI01000010">
    <property type="protein sequence ID" value="SNX32750.1"/>
    <property type="molecule type" value="Transcribed_RNA"/>
</dbReference>
<dbReference type="GO" id="GO:0090729">
    <property type="term" value="F:toxin activity"/>
    <property type="evidence" value="ECO:0007669"/>
    <property type="project" value="InterPro"/>
</dbReference>
<reference evidence="4" key="2">
    <citation type="submission" date="2019-05" db="EMBL/GenBank/DDBJ databases">
        <title>Unravelling the molecular evolution of spider venoms.</title>
        <authorList>
            <person name="Pineda S."/>
        </authorList>
    </citation>
    <scope>NUCLEOTIDE SEQUENCE</scope>
</reference>
<accession>A0A4Q8KB43</accession>
<organism evidence="4">
    <name type="scientific">Heteropoda jugulans</name>
    <dbReference type="NCBI Taxonomy" id="1358901"/>
    <lineage>
        <taxon>Eukaryota</taxon>
        <taxon>Metazoa</taxon>
        <taxon>Ecdysozoa</taxon>
        <taxon>Arthropoda</taxon>
        <taxon>Chelicerata</taxon>
        <taxon>Arachnida</taxon>
        <taxon>Araneae</taxon>
        <taxon>Araneomorphae</taxon>
        <taxon>Entelegynae</taxon>
        <taxon>Dionycha</taxon>
        <taxon>Sparassidae</taxon>
        <taxon>Heteropoda</taxon>
    </lineage>
</organism>
<keyword evidence="3" id="KW-0732">Signal</keyword>
<sequence length="109" mass="12182">MLKFILVLGCLLAVVYSFAVEEEGLPSLAAEAPETARAKSLPEGSPCDGDQDDCQCYGKWHKCRCPWPWEDGPCRCAMGMKHTCITKLSCPNKGEWGLDWRNEEERSPC</sequence>
<feature type="chain" id="PRO_5036357482" evidence="3">
    <location>
        <begin position="18"/>
        <end position="109"/>
    </location>
</feature>
<dbReference type="EMBL" id="HAHI01000568">
    <property type="protein sequence ID" value="SNX37101.1"/>
    <property type="molecule type" value="Transcribed_RNA"/>
</dbReference>
<comment type="subcellular location">
    <subcellularLocation>
        <location evidence="1">Secreted</location>
    </subcellularLocation>
</comment>
<keyword evidence="2" id="KW-0964">Secreted</keyword>
<evidence type="ECO:0000256" key="1">
    <source>
        <dbReference type="ARBA" id="ARBA00004613"/>
    </source>
</evidence>